<dbReference type="InterPro" id="IPR002293">
    <property type="entry name" value="AA/rel_permease1"/>
</dbReference>
<comment type="subcellular location">
    <subcellularLocation>
        <location evidence="1">Membrane</location>
        <topology evidence="1">Multi-pass membrane protein</topology>
    </subcellularLocation>
</comment>
<dbReference type="GO" id="GO:0022857">
    <property type="term" value="F:transmembrane transporter activity"/>
    <property type="evidence" value="ECO:0007669"/>
    <property type="project" value="InterPro"/>
</dbReference>
<protein>
    <recommendedName>
        <fullName evidence="9">Amino acid permease/ SLC12A domain-containing protein</fullName>
    </recommendedName>
</protein>
<evidence type="ECO:0000256" key="6">
    <source>
        <dbReference type="SAM" id="Phobius"/>
    </source>
</evidence>
<evidence type="ECO:0000256" key="1">
    <source>
        <dbReference type="ARBA" id="ARBA00004141"/>
    </source>
</evidence>
<dbReference type="EMBL" id="KE720808">
    <property type="protein sequence ID" value="ERF75552.1"/>
    <property type="molecule type" value="Genomic_DNA"/>
</dbReference>
<keyword evidence="8" id="KW-1185">Reference proteome</keyword>
<feature type="transmembrane region" description="Helical" evidence="6">
    <location>
        <begin position="126"/>
        <end position="143"/>
    </location>
</feature>
<dbReference type="OrthoDB" id="3257095at2759"/>
<evidence type="ECO:0000313" key="7">
    <source>
        <dbReference type="EMBL" id="ERF75552.1"/>
    </source>
</evidence>
<feature type="transmembrane region" description="Helical" evidence="6">
    <location>
        <begin position="163"/>
        <end position="181"/>
    </location>
</feature>
<keyword evidence="5 6" id="KW-0472">Membrane</keyword>
<dbReference type="PROSITE" id="PS00218">
    <property type="entry name" value="AMINO_ACID_PERMEASE_1"/>
    <property type="match status" value="1"/>
</dbReference>
<dbReference type="Pfam" id="PF13520">
    <property type="entry name" value="AA_permease_2"/>
    <property type="match status" value="2"/>
</dbReference>
<dbReference type="Gene3D" id="1.20.1740.10">
    <property type="entry name" value="Amino acid/polyamine transporter I"/>
    <property type="match status" value="1"/>
</dbReference>
<evidence type="ECO:0000313" key="8">
    <source>
        <dbReference type="Proteomes" id="UP000019373"/>
    </source>
</evidence>
<feature type="transmembrane region" description="Helical" evidence="6">
    <location>
        <begin position="539"/>
        <end position="558"/>
    </location>
</feature>
<feature type="transmembrane region" description="Helical" evidence="6">
    <location>
        <begin position="219"/>
        <end position="240"/>
    </location>
</feature>
<feature type="transmembrane region" description="Helical" evidence="6">
    <location>
        <begin position="284"/>
        <end position="302"/>
    </location>
</feature>
<dbReference type="GO" id="GO:0006865">
    <property type="term" value="P:amino acid transport"/>
    <property type="evidence" value="ECO:0007669"/>
    <property type="project" value="InterPro"/>
</dbReference>
<feature type="transmembrane region" description="Helical" evidence="6">
    <location>
        <begin position="458"/>
        <end position="479"/>
    </location>
</feature>
<evidence type="ECO:0000256" key="5">
    <source>
        <dbReference type="ARBA" id="ARBA00023136"/>
    </source>
</evidence>
<dbReference type="HOGENOM" id="CLU_004495_6_1_1"/>
<feature type="transmembrane region" description="Helical" evidence="6">
    <location>
        <begin position="380"/>
        <end position="398"/>
    </location>
</feature>
<organism evidence="7 8">
    <name type="scientific">Endocarpon pusillum (strain Z07020 / HMAS-L-300199)</name>
    <name type="common">Lichen-forming fungus</name>
    <dbReference type="NCBI Taxonomy" id="1263415"/>
    <lineage>
        <taxon>Eukaryota</taxon>
        <taxon>Fungi</taxon>
        <taxon>Dikarya</taxon>
        <taxon>Ascomycota</taxon>
        <taxon>Pezizomycotina</taxon>
        <taxon>Eurotiomycetes</taxon>
        <taxon>Chaetothyriomycetidae</taxon>
        <taxon>Verrucariales</taxon>
        <taxon>Verrucariaceae</taxon>
        <taxon>Endocarpon</taxon>
    </lineage>
</organism>
<dbReference type="Proteomes" id="UP000019373">
    <property type="component" value="Unassembled WGS sequence"/>
</dbReference>
<name>U1GD74_ENDPU</name>
<keyword evidence="3 6" id="KW-0812">Transmembrane</keyword>
<dbReference type="eggNOG" id="KOG1289">
    <property type="taxonomic scope" value="Eukaryota"/>
</dbReference>
<evidence type="ECO:0000256" key="4">
    <source>
        <dbReference type="ARBA" id="ARBA00022989"/>
    </source>
</evidence>
<proteinExistence type="predicted"/>
<dbReference type="InterPro" id="IPR004840">
    <property type="entry name" value="Amino_acid_permease_CS"/>
</dbReference>
<dbReference type="GeneID" id="19244103"/>
<dbReference type="GO" id="GO:0016020">
    <property type="term" value="C:membrane"/>
    <property type="evidence" value="ECO:0007669"/>
    <property type="project" value="UniProtKB-SubCell"/>
</dbReference>
<feature type="transmembrane region" description="Helical" evidence="6">
    <location>
        <begin position="252"/>
        <end position="272"/>
    </location>
</feature>
<sequence>MKIHNRADGLLLGSWQPSQGLTTELFGAAIDNPYVPTATAITALLRGSRMPNENTRPAPRARPWSILKSLLFCKLGNVVQNLNISESSGLPDKSGPMRISPKRSIMEQDYQLVKQLIKPRPIETRVYNAIILVGYAVIIGLTWPFSLVTGTLSLTNGGPAGAIWMYLIVCFGMFSVVLSMAEMASIEPTTGGQYHWVSVFAPQTHKKLASYLIGWMQGIGWAAFGAGASSIAASAILGLAVVASDSYIPETWHVTLITILICTCAIIFNIFLAKRLPGIEAAVFILYILAFVADFIILLAMGPRSGAKWIFAHFEDNAAWGSIGTACFVGISGPVITLIGSDSAVHLAEELKGDDVKSILATSTGQPYIQVVWNATQSRTATTVLVAFIILFFIFSGINQNVTSSRQIWAFARDGELPFSGWLSYVSPTRNIPIRAVLLSWFIACLLALIPLGSTAAFINIQTIGNSGLLVSYLICIGYRLNHRIRISLYGNLDKPPSFCLGESCGNIINTVAIVFLTCCLISGMFPVAPNPTVESMNWSSLALGATLFIALISYIWLRKTYLGAGVGRPIELVDNGVKKVKTLDRRS</sequence>
<gene>
    <name evidence="7" type="ORF">EPUS_09275</name>
</gene>
<dbReference type="AlphaFoldDB" id="U1GD74"/>
<keyword evidence="4 6" id="KW-1133">Transmembrane helix</keyword>
<dbReference type="RefSeq" id="XP_007787119.1">
    <property type="nucleotide sequence ID" value="XM_007788929.1"/>
</dbReference>
<dbReference type="PANTHER" id="PTHR45649">
    <property type="entry name" value="AMINO-ACID PERMEASE BAT1"/>
    <property type="match status" value="1"/>
</dbReference>
<feature type="transmembrane region" description="Helical" evidence="6">
    <location>
        <begin position="508"/>
        <end position="527"/>
    </location>
</feature>
<accession>U1GD74</accession>
<evidence type="ECO:0008006" key="9">
    <source>
        <dbReference type="Google" id="ProtNLM"/>
    </source>
</evidence>
<keyword evidence="2" id="KW-0813">Transport</keyword>
<feature type="transmembrane region" description="Helical" evidence="6">
    <location>
        <begin position="432"/>
        <end position="452"/>
    </location>
</feature>
<evidence type="ECO:0000256" key="2">
    <source>
        <dbReference type="ARBA" id="ARBA00022448"/>
    </source>
</evidence>
<reference evidence="8" key="1">
    <citation type="journal article" date="2014" name="BMC Genomics">
        <title>Genome characteristics reveal the impact of lichenization on lichen-forming fungus Endocarpon pusillum Hedwig (Verrucariales, Ascomycota).</title>
        <authorList>
            <person name="Wang Y.-Y."/>
            <person name="Liu B."/>
            <person name="Zhang X.-Y."/>
            <person name="Zhou Q.-M."/>
            <person name="Zhang T."/>
            <person name="Li H."/>
            <person name="Yu Y.-F."/>
            <person name="Zhang X.-L."/>
            <person name="Hao X.-Y."/>
            <person name="Wang M."/>
            <person name="Wang L."/>
            <person name="Wei J.-C."/>
        </authorList>
    </citation>
    <scope>NUCLEOTIDE SEQUENCE [LARGE SCALE GENOMIC DNA]</scope>
    <source>
        <strain evidence="8">Z07020 / HMAS-L-300199</strain>
    </source>
</reference>
<evidence type="ECO:0000256" key="3">
    <source>
        <dbReference type="ARBA" id="ARBA00022692"/>
    </source>
</evidence>
<dbReference type="PANTHER" id="PTHR45649:SF2">
    <property type="entry name" value="ACID PERMEASE, PUTATIVE-RELATED"/>
    <property type="match status" value="1"/>
</dbReference>